<keyword evidence="3" id="KW-1185">Reference proteome</keyword>
<evidence type="ECO:0000313" key="3">
    <source>
        <dbReference type="Proteomes" id="UP000030428"/>
    </source>
</evidence>
<proteinExistence type="predicted"/>
<dbReference type="AlphaFoldDB" id="A0A0A6PMF0"/>
<gene>
    <name evidence="2" type="ORF">PN36_26530</name>
</gene>
<name>A0A0A6PMF0_9GAMM</name>
<dbReference type="EMBL" id="JSZA02000156">
    <property type="protein sequence ID" value="KHD08714.1"/>
    <property type="molecule type" value="Genomic_DNA"/>
</dbReference>
<dbReference type="Proteomes" id="UP000030428">
    <property type="component" value="Unassembled WGS sequence"/>
</dbReference>
<comment type="caution">
    <text evidence="2">The sequence shown here is derived from an EMBL/GenBank/DDBJ whole genome shotgun (WGS) entry which is preliminary data.</text>
</comment>
<evidence type="ECO:0000256" key="1">
    <source>
        <dbReference type="SAM" id="MobiDB-lite"/>
    </source>
</evidence>
<accession>A0A0A6PMF0</accession>
<feature type="region of interest" description="Disordered" evidence="1">
    <location>
        <begin position="71"/>
        <end position="90"/>
    </location>
</feature>
<reference evidence="2 3" key="1">
    <citation type="journal article" date="2016" name="Front. Microbiol.">
        <title>Single-Cell (Meta-)Genomics of a Dimorphic Candidatus Thiomargarita nelsonii Reveals Genomic Plasticity.</title>
        <authorList>
            <person name="Flood B.E."/>
            <person name="Fliss P."/>
            <person name="Jones D.S."/>
            <person name="Dick G.J."/>
            <person name="Jain S."/>
            <person name="Kaster A.K."/>
            <person name="Winkel M."/>
            <person name="Mussmann M."/>
            <person name="Bailey J."/>
        </authorList>
    </citation>
    <scope>NUCLEOTIDE SEQUENCE [LARGE SCALE GENOMIC DNA]</scope>
    <source>
        <strain evidence="2">Hydrate Ridge</strain>
    </source>
</reference>
<protein>
    <submittedName>
        <fullName evidence="2">Uncharacterized protein</fullName>
    </submittedName>
</protein>
<evidence type="ECO:0000313" key="2">
    <source>
        <dbReference type="EMBL" id="KHD08714.1"/>
    </source>
</evidence>
<organism evidence="2 3">
    <name type="scientific">Candidatus Thiomargarita nelsonii</name>
    <dbReference type="NCBI Taxonomy" id="1003181"/>
    <lineage>
        <taxon>Bacteria</taxon>
        <taxon>Pseudomonadati</taxon>
        <taxon>Pseudomonadota</taxon>
        <taxon>Gammaproteobacteria</taxon>
        <taxon>Thiotrichales</taxon>
        <taxon>Thiotrichaceae</taxon>
        <taxon>Thiomargarita</taxon>
    </lineage>
</organism>
<sequence length="103" mass="11801">MKQMTVTIASVPDRDNLVAELWCENELWGELSQEQGELKLEIYPTANGQAWNLRYEEVIDVIQEAKDKLLERDKQSASRHTPPDAAVPSKYVVPYPKHIHTAQ</sequence>